<gene>
    <name evidence="2" type="ORF">NBH20_24405</name>
    <name evidence="3" type="ORF">NBH21_25810</name>
</gene>
<evidence type="ECO:0000313" key="5">
    <source>
        <dbReference type="Proteomes" id="UP001155380"/>
    </source>
</evidence>
<organism evidence="3 5">
    <name type="scientific">Ciceribacter sichuanensis</name>
    <dbReference type="NCBI Taxonomy" id="2949647"/>
    <lineage>
        <taxon>Bacteria</taxon>
        <taxon>Pseudomonadati</taxon>
        <taxon>Pseudomonadota</taxon>
        <taxon>Alphaproteobacteria</taxon>
        <taxon>Hyphomicrobiales</taxon>
        <taxon>Rhizobiaceae</taxon>
        <taxon>Ciceribacter</taxon>
    </lineage>
</organism>
<keyword evidence="4" id="KW-1185">Reference proteome</keyword>
<dbReference type="EMBL" id="JAMXLX010000018">
    <property type="protein sequence ID" value="MCO5960180.1"/>
    <property type="molecule type" value="Genomic_DNA"/>
</dbReference>
<evidence type="ECO:0000313" key="2">
    <source>
        <dbReference type="EMBL" id="MCM2404323.1"/>
    </source>
</evidence>
<reference evidence="3 4" key="1">
    <citation type="submission" date="2022-06" db="EMBL/GenBank/DDBJ databases">
        <authorList>
            <person name="Sun Q."/>
        </authorList>
    </citation>
    <scope>NUCLEOTIDE SEQUENCE</scope>
    <source>
        <strain evidence="3">S101</strain>
        <strain evidence="2 4">S153</strain>
    </source>
</reference>
<comment type="caution">
    <text evidence="3">The sequence shown here is derived from an EMBL/GenBank/DDBJ whole genome shotgun (WGS) entry which is preliminary data.</text>
</comment>
<dbReference type="RefSeq" id="WP_250913814.1">
    <property type="nucleotide sequence ID" value="NZ_JAMQAY010000019.1"/>
</dbReference>
<evidence type="ECO:0000313" key="3">
    <source>
        <dbReference type="EMBL" id="MCO5960180.1"/>
    </source>
</evidence>
<evidence type="ECO:0000256" key="1">
    <source>
        <dbReference type="SAM" id="MobiDB-lite"/>
    </source>
</evidence>
<protein>
    <submittedName>
        <fullName evidence="3">Uncharacterized protein</fullName>
    </submittedName>
</protein>
<dbReference type="Proteomes" id="UP001155380">
    <property type="component" value="Unassembled WGS sequence"/>
</dbReference>
<sequence length="178" mass="18607">MIKILLVGLWVCALTLGGVYAAVSFSGKPGENAEAKAETPTEYVAGEILSLPVVTDNAVTGYFLAKVSVTVDSEKAKKVHLPIAPYITDQLFGLLVGDKLIDLPTAGSFDVAGLKTKVKDGINGKVGEELVTGVIVEQLDFLSKADLNSGDPKRRSSTIKIAEGEKPPVSAKAEGASH</sequence>
<accession>A0AAJ1C267</accession>
<name>A0AAJ1C267_9HYPH</name>
<proteinExistence type="predicted"/>
<evidence type="ECO:0000313" key="4">
    <source>
        <dbReference type="Proteomes" id="UP001155079"/>
    </source>
</evidence>
<dbReference type="Proteomes" id="UP001155079">
    <property type="component" value="Unassembled WGS sequence"/>
</dbReference>
<feature type="region of interest" description="Disordered" evidence="1">
    <location>
        <begin position="147"/>
        <end position="178"/>
    </location>
</feature>
<dbReference type="EMBL" id="JAMQAY010000019">
    <property type="protein sequence ID" value="MCM2404323.1"/>
    <property type="molecule type" value="Genomic_DNA"/>
</dbReference>
<dbReference type="AlphaFoldDB" id="A0AAJ1C267"/>